<evidence type="ECO:0000313" key="4">
    <source>
        <dbReference type="Proteomes" id="UP000319263"/>
    </source>
</evidence>
<protein>
    <submittedName>
        <fullName evidence="3">MarR family transcriptional regulator</fullName>
    </submittedName>
</protein>
<proteinExistence type="predicted"/>
<dbReference type="InterPro" id="IPR039422">
    <property type="entry name" value="MarR/SlyA-like"/>
</dbReference>
<gene>
    <name evidence="3" type="ORF">FOE78_22775</name>
</gene>
<accession>A0A516Q4I0</accession>
<feature type="domain" description="HTH marR-type" evidence="2">
    <location>
        <begin position="47"/>
        <end position="183"/>
    </location>
</feature>
<dbReference type="KEGG" id="mik:FOE78_22775"/>
<reference evidence="3 4" key="1">
    <citation type="submission" date="2019-07" db="EMBL/GenBank/DDBJ databases">
        <title>Microlunatus dokdonensis sp. nov. isolated from the rhizospheric soil of the wild plant Elymus tsukushiensis.</title>
        <authorList>
            <person name="Ghim S.-Y."/>
            <person name="Hwang Y.-J."/>
            <person name="Son J.-S."/>
            <person name="Shin J.-H."/>
        </authorList>
    </citation>
    <scope>NUCLEOTIDE SEQUENCE [LARGE SCALE GENOMIC DNA]</scope>
    <source>
        <strain evidence="3 4">KUDC0627</strain>
    </source>
</reference>
<organism evidence="3 4">
    <name type="scientific">Microlunatus elymi</name>
    <dbReference type="NCBI Taxonomy" id="2596828"/>
    <lineage>
        <taxon>Bacteria</taxon>
        <taxon>Bacillati</taxon>
        <taxon>Actinomycetota</taxon>
        <taxon>Actinomycetes</taxon>
        <taxon>Propionibacteriales</taxon>
        <taxon>Propionibacteriaceae</taxon>
        <taxon>Microlunatus</taxon>
    </lineage>
</organism>
<dbReference type="PANTHER" id="PTHR33164:SF43">
    <property type="entry name" value="HTH-TYPE TRANSCRIPTIONAL REPRESSOR YETL"/>
    <property type="match status" value="1"/>
</dbReference>
<dbReference type="SUPFAM" id="SSF46785">
    <property type="entry name" value="Winged helix' DNA-binding domain"/>
    <property type="match status" value="1"/>
</dbReference>
<name>A0A516Q4I0_9ACTN</name>
<dbReference type="SMART" id="SM00347">
    <property type="entry name" value="HTH_MARR"/>
    <property type="match status" value="1"/>
</dbReference>
<dbReference type="AlphaFoldDB" id="A0A516Q4I0"/>
<dbReference type="GO" id="GO:0006950">
    <property type="term" value="P:response to stress"/>
    <property type="evidence" value="ECO:0007669"/>
    <property type="project" value="TreeGrafter"/>
</dbReference>
<dbReference type="OrthoDB" id="162531at2"/>
<evidence type="ECO:0000256" key="1">
    <source>
        <dbReference type="SAM" id="Coils"/>
    </source>
</evidence>
<dbReference type="EMBL" id="CP041692">
    <property type="protein sequence ID" value="QDP98350.1"/>
    <property type="molecule type" value="Genomic_DNA"/>
</dbReference>
<dbReference type="PROSITE" id="PS50995">
    <property type="entry name" value="HTH_MARR_2"/>
    <property type="match status" value="1"/>
</dbReference>
<dbReference type="InterPro" id="IPR000835">
    <property type="entry name" value="HTH_MarR-typ"/>
</dbReference>
<dbReference type="GO" id="GO:0003700">
    <property type="term" value="F:DNA-binding transcription factor activity"/>
    <property type="evidence" value="ECO:0007669"/>
    <property type="project" value="InterPro"/>
</dbReference>
<dbReference type="InterPro" id="IPR036388">
    <property type="entry name" value="WH-like_DNA-bd_sf"/>
</dbReference>
<evidence type="ECO:0000259" key="2">
    <source>
        <dbReference type="PROSITE" id="PS50995"/>
    </source>
</evidence>
<feature type="coiled-coil region" evidence="1">
    <location>
        <begin position="50"/>
        <end position="77"/>
    </location>
</feature>
<dbReference type="PANTHER" id="PTHR33164">
    <property type="entry name" value="TRANSCRIPTIONAL REGULATOR, MARR FAMILY"/>
    <property type="match status" value="1"/>
</dbReference>
<dbReference type="PRINTS" id="PR00598">
    <property type="entry name" value="HTHMARR"/>
</dbReference>
<sequence length="194" mass="21300">MAGTARAAQGNDSPVRAADAVYDPQWNDPTGRLIDRAGLQPEELAQIGELMRAMGRLRDVERRLSEAARRYMRLNETDMRALHFLIVQRNQGRLTTPSLLARHLGITTASTTKMLDRLEQAGHVVRSAHPTDRRGIAVEITAETALAAEQTVGRQHAHRFAPAAELTAAERAVVINFLVRTSHALEEALGESPA</sequence>
<keyword evidence="4" id="KW-1185">Reference proteome</keyword>
<dbReference type="Gene3D" id="1.10.10.10">
    <property type="entry name" value="Winged helix-like DNA-binding domain superfamily/Winged helix DNA-binding domain"/>
    <property type="match status" value="1"/>
</dbReference>
<evidence type="ECO:0000313" key="3">
    <source>
        <dbReference type="EMBL" id="QDP98350.1"/>
    </source>
</evidence>
<dbReference type="Pfam" id="PF01047">
    <property type="entry name" value="MarR"/>
    <property type="match status" value="1"/>
</dbReference>
<dbReference type="Proteomes" id="UP000319263">
    <property type="component" value="Chromosome"/>
</dbReference>
<keyword evidence="1" id="KW-0175">Coiled coil</keyword>
<dbReference type="InterPro" id="IPR036390">
    <property type="entry name" value="WH_DNA-bd_sf"/>
</dbReference>